<protein>
    <submittedName>
        <fullName evidence="1">Uncharacterized protein</fullName>
    </submittedName>
</protein>
<name>A0AA39QLQ6_9AGAR</name>
<gene>
    <name evidence="1" type="ORF">EDD18DRAFT_331113</name>
</gene>
<reference evidence="1" key="1">
    <citation type="submission" date="2023-06" db="EMBL/GenBank/DDBJ databases">
        <authorList>
            <consortium name="Lawrence Berkeley National Laboratory"/>
            <person name="Ahrendt S."/>
            <person name="Sahu N."/>
            <person name="Indic B."/>
            <person name="Wong-Bajracharya J."/>
            <person name="Merenyi Z."/>
            <person name="Ke H.-M."/>
            <person name="Monk M."/>
            <person name="Kocsube S."/>
            <person name="Drula E."/>
            <person name="Lipzen A."/>
            <person name="Balint B."/>
            <person name="Henrissat B."/>
            <person name="Andreopoulos B."/>
            <person name="Martin F.M."/>
            <person name="Harder C.B."/>
            <person name="Rigling D."/>
            <person name="Ford K.L."/>
            <person name="Foster G.D."/>
            <person name="Pangilinan J."/>
            <person name="Papanicolaou A."/>
            <person name="Barry K."/>
            <person name="LaButti K."/>
            <person name="Viragh M."/>
            <person name="Koriabine M."/>
            <person name="Yan M."/>
            <person name="Riley R."/>
            <person name="Champramary S."/>
            <person name="Plett K.L."/>
            <person name="Tsai I.J."/>
            <person name="Slot J."/>
            <person name="Sipos G."/>
            <person name="Plett J."/>
            <person name="Nagy L.G."/>
            <person name="Grigoriev I.V."/>
        </authorList>
    </citation>
    <scope>NUCLEOTIDE SEQUENCE</scope>
    <source>
        <strain evidence="1">HWK02</strain>
    </source>
</reference>
<organism evidence="1 2">
    <name type="scientific">Armillaria luteobubalina</name>
    <dbReference type="NCBI Taxonomy" id="153913"/>
    <lineage>
        <taxon>Eukaryota</taxon>
        <taxon>Fungi</taxon>
        <taxon>Dikarya</taxon>
        <taxon>Basidiomycota</taxon>
        <taxon>Agaricomycotina</taxon>
        <taxon>Agaricomycetes</taxon>
        <taxon>Agaricomycetidae</taxon>
        <taxon>Agaricales</taxon>
        <taxon>Marasmiineae</taxon>
        <taxon>Physalacriaceae</taxon>
        <taxon>Armillaria</taxon>
    </lineage>
</organism>
<dbReference type="AlphaFoldDB" id="A0AA39QLQ6"/>
<dbReference type="EMBL" id="JAUEPU010000002">
    <property type="protein sequence ID" value="KAK0505278.1"/>
    <property type="molecule type" value="Genomic_DNA"/>
</dbReference>
<comment type="caution">
    <text evidence="1">The sequence shown here is derived from an EMBL/GenBank/DDBJ whole genome shotgun (WGS) entry which is preliminary data.</text>
</comment>
<evidence type="ECO:0000313" key="1">
    <source>
        <dbReference type="EMBL" id="KAK0505278.1"/>
    </source>
</evidence>
<evidence type="ECO:0000313" key="2">
    <source>
        <dbReference type="Proteomes" id="UP001175228"/>
    </source>
</evidence>
<dbReference type="Proteomes" id="UP001175228">
    <property type="component" value="Unassembled WGS sequence"/>
</dbReference>
<keyword evidence="2" id="KW-1185">Reference proteome</keyword>
<accession>A0AA39QLQ6</accession>
<sequence length="208" mass="23163">MTARRQKTQLARPNKSLIRYRVHKGLYFDFLGPIPKEYLNLPSLASDSAYIRTIIVIYSSLGSHRQSQGVPGTLLHAWMCTFSTLHQSTSSYGMLSMDPICPKVFGSSAQMLDRLRRVPFGSMLGCDDSPNIQRTNGVYPSAYVALSSLDGLLRQPADPKPSSGGYGRGSGGVVFHLPSRCCRLWRDFPKGFLTLYLLRMVSIRLRLG</sequence>
<proteinExistence type="predicted"/>